<evidence type="ECO:0000256" key="2">
    <source>
        <dbReference type="ARBA" id="ARBA00023774"/>
    </source>
</evidence>
<feature type="domain" description="EF-hand" evidence="5">
    <location>
        <begin position="108"/>
        <end position="143"/>
    </location>
</feature>
<dbReference type="PRINTS" id="PR00450">
    <property type="entry name" value="RECOVERIN"/>
</dbReference>
<evidence type="ECO:0000259" key="5">
    <source>
        <dbReference type="PROSITE" id="PS50222"/>
    </source>
</evidence>
<feature type="region of interest" description="Disordered" evidence="4">
    <location>
        <begin position="442"/>
        <end position="480"/>
    </location>
</feature>
<proteinExistence type="inferred from homology"/>
<dbReference type="SMART" id="SM00054">
    <property type="entry name" value="EFh"/>
    <property type="match status" value="6"/>
</dbReference>
<feature type="domain" description="EF-hand" evidence="5">
    <location>
        <begin position="152"/>
        <end position="187"/>
    </location>
</feature>
<comment type="subcellular location">
    <subcellularLocation>
        <location evidence="3">Membrane</location>
    </subcellularLocation>
</comment>
<keyword evidence="6" id="KW-1185">Reference proteome</keyword>
<dbReference type="FunFam" id="1.10.238.10:FF:000073">
    <property type="entry name" value="calcineurin B-like protein 3"/>
    <property type="match status" value="2"/>
</dbReference>
<dbReference type="GO" id="GO:0016020">
    <property type="term" value="C:membrane"/>
    <property type="evidence" value="ECO:0007669"/>
    <property type="project" value="UniProtKB-SubCell"/>
</dbReference>
<gene>
    <name evidence="7" type="primary">LOC106766823</name>
</gene>
<organism evidence="6 7">
    <name type="scientific">Vigna radiata var. radiata</name>
    <name type="common">Mung bean</name>
    <name type="synonym">Phaseolus aureus</name>
    <dbReference type="NCBI Taxonomy" id="3916"/>
    <lineage>
        <taxon>Eukaryota</taxon>
        <taxon>Viridiplantae</taxon>
        <taxon>Streptophyta</taxon>
        <taxon>Embryophyta</taxon>
        <taxon>Tracheophyta</taxon>
        <taxon>Spermatophyta</taxon>
        <taxon>Magnoliopsida</taxon>
        <taxon>eudicotyledons</taxon>
        <taxon>Gunneridae</taxon>
        <taxon>Pentapetalae</taxon>
        <taxon>rosids</taxon>
        <taxon>fabids</taxon>
        <taxon>Fabales</taxon>
        <taxon>Fabaceae</taxon>
        <taxon>Papilionoideae</taxon>
        <taxon>50 kb inversion clade</taxon>
        <taxon>NPAAA clade</taxon>
        <taxon>indigoferoid/millettioid clade</taxon>
        <taxon>Phaseoleae</taxon>
        <taxon>Vigna</taxon>
    </lineage>
</organism>
<dbReference type="GO" id="GO:0005509">
    <property type="term" value="F:calcium ion binding"/>
    <property type="evidence" value="ECO:0007669"/>
    <property type="project" value="UniProtKB-UniRule"/>
</dbReference>
<evidence type="ECO:0000256" key="1">
    <source>
        <dbReference type="ARBA" id="ARBA00022737"/>
    </source>
</evidence>
<dbReference type="Pfam" id="PF13202">
    <property type="entry name" value="EF-hand_5"/>
    <property type="match status" value="5"/>
</dbReference>
<dbReference type="RefSeq" id="XP_014507072.2">
    <property type="nucleotide sequence ID" value="XM_014651586.2"/>
</dbReference>
<feature type="domain" description="EF-hand" evidence="5">
    <location>
        <begin position="71"/>
        <end position="106"/>
    </location>
</feature>
<dbReference type="OrthoDB" id="191686at2759"/>
<dbReference type="AlphaFoldDB" id="A0A1S3UM44"/>
<dbReference type="Proteomes" id="UP000087766">
    <property type="component" value="Chromosome 7"/>
</dbReference>
<dbReference type="InterPro" id="IPR045198">
    <property type="entry name" value="CNBL1-10"/>
</dbReference>
<reference evidence="6" key="1">
    <citation type="journal article" date="2014" name="Nat. Commun.">
        <title>Genome sequence of mungbean and insights into evolution within Vigna species.</title>
        <authorList>
            <person name="Kang Y.J."/>
            <person name="Kim S.K."/>
            <person name="Kim M.Y."/>
            <person name="Lestari P."/>
            <person name="Kim K.H."/>
            <person name="Ha B.K."/>
            <person name="Jun T.H."/>
            <person name="Hwang W.J."/>
            <person name="Lee T."/>
            <person name="Lee J."/>
            <person name="Shim S."/>
            <person name="Yoon M.Y."/>
            <person name="Jang Y.E."/>
            <person name="Han K.S."/>
            <person name="Taeprayoon P."/>
            <person name="Yoon N."/>
            <person name="Somta P."/>
            <person name="Tanya P."/>
            <person name="Kim K.S."/>
            <person name="Gwag J.G."/>
            <person name="Moon J.K."/>
            <person name="Lee Y.H."/>
            <person name="Park B.S."/>
            <person name="Bombarely A."/>
            <person name="Doyle J.J."/>
            <person name="Jackson S.A."/>
            <person name="Schafleitner R."/>
            <person name="Srinives P."/>
            <person name="Varshney R.K."/>
            <person name="Lee S.H."/>
        </authorList>
    </citation>
    <scope>NUCLEOTIDE SEQUENCE [LARGE SCALE GENOMIC DNA]</scope>
    <source>
        <strain evidence="6">cv. VC1973A</strain>
    </source>
</reference>
<protein>
    <recommendedName>
        <fullName evidence="3">Calcineurin B-like protein</fullName>
    </recommendedName>
</protein>
<dbReference type="STRING" id="3916.A0A1S3UM44"/>
<feature type="compositionally biased region" description="Low complexity" evidence="4">
    <location>
        <begin position="449"/>
        <end position="460"/>
    </location>
</feature>
<feature type="domain" description="EF-hand" evidence="5">
    <location>
        <begin position="340"/>
        <end position="375"/>
    </location>
</feature>
<dbReference type="PANTHER" id="PTHR23056:SF108">
    <property type="entry name" value="CALCINEURIN B-LIKE PROTEIN 5"/>
    <property type="match status" value="1"/>
</dbReference>
<dbReference type="KEGG" id="vra:106766823"/>
<sequence length="480" mass="54846">MSMSMSCFCLKKATPKTKLELSTVLASETSFTVNEIEALLCSFKKLSSAIVDDDFLHKEEFHLALFNDDSKQNLFADRIFDMFDIKRDGVISFGEFVRSLSIFHPNAAEETKIEFAFRLFDLTQNGYIEHHELKEMVLAALTESDVTVPDDVVEAIVHRTMLEVDSKGDGKIDNEEWRDYVTQNPSLLKIMTLPFLKLVTFRLFFFIARQFTTQITNLMQSLSNSRPLPEYRTQKKVQLMGCCCSKERLHLQDPALLASQTYFKISEIEALHVLFKKLSSSVVDDGVISKEEFQLGLLGSSKKRSLFTDRLFQLFDSKRDGVIEFGEFIRGLSVFHPAAPQAQKADFAFRLYDICQRGFIEREEVKEMICALLSESDLVLSNDIIEVVLDKTFEEADSKGDGKIDPEEWQEFVGRKPSLLRNMTIPYLKDLNTQFPSFKQTSGIEDYTSSSSPEKNSSSSLEGESPQCEHQYYATKRDNL</sequence>
<comment type="similarity">
    <text evidence="2 3">Belongs to the calcineurin regulatory subunit family.</text>
</comment>
<dbReference type="InterPro" id="IPR002048">
    <property type="entry name" value="EF_hand_dom"/>
</dbReference>
<dbReference type="PROSITE" id="PS50222">
    <property type="entry name" value="EF_HAND_2"/>
    <property type="match status" value="6"/>
</dbReference>
<name>A0A1S3UM44_VIGRR</name>
<feature type="domain" description="EF-hand" evidence="5">
    <location>
        <begin position="384"/>
        <end position="419"/>
    </location>
</feature>
<dbReference type="Gene3D" id="1.10.238.10">
    <property type="entry name" value="EF-hand"/>
    <property type="match status" value="2"/>
</dbReference>
<keyword evidence="3" id="KW-0472">Membrane</keyword>
<evidence type="ECO:0000256" key="4">
    <source>
        <dbReference type="SAM" id="MobiDB-lite"/>
    </source>
</evidence>
<evidence type="ECO:0000256" key="3">
    <source>
        <dbReference type="RuleBase" id="RU369080"/>
    </source>
</evidence>
<comment type="subunit">
    <text evidence="3">Homodimer. Interacts with CIPK.</text>
</comment>
<evidence type="ECO:0000313" key="7">
    <source>
        <dbReference type="RefSeq" id="XP_014507072.2"/>
    </source>
</evidence>
<keyword evidence="3" id="KW-0106">Calcium</keyword>
<comment type="function">
    <text evidence="3">Acts as a calcium sensor. CBL proteins interact with CIPK serine-threonine protein kinases. Binding of a CBL protein to the regulatory NAF domain of a CIPK protein lead to the activation of the kinase in a calcium-dependent manner.</text>
</comment>
<feature type="domain" description="EF-hand" evidence="5">
    <location>
        <begin position="303"/>
        <end position="338"/>
    </location>
</feature>
<dbReference type="GO" id="GO:0019900">
    <property type="term" value="F:kinase binding"/>
    <property type="evidence" value="ECO:0007669"/>
    <property type="project" value="UniProtKB-UniRule"/>
</dbReference>
<dbReference type="GeneID" id="106766823"/>
<dbReference type="PANTHER" id="PTHR23056">
    <property type="entry name" value="CALCINEURIN B"/>
    <property type="match status" value="1"/>
</dbReference>
<evidence type="ECO:0000313" key="6">
    <source>
        <dbReference type="Proteomes" id="UP000087766"/>
    </source>
</evidence>
<dbReference type="SUPFAM" id="SSF47473">
    <property type="entry name" value="EF-hand"/>
    <property type="match status" value="2"/>
</dbReference>
<reference evidence="7" key="2">
    <citation type="submission" date="2025-08" db="UniProtKB">
        <authorList>
            <consortium name="RefSeq"/>
        </authorList>
    </citation>
    <scope>IDENTIFICATION</scope>
    <source>
        <tissue evidence="7">Leaf</tissue>
    </source>
</reference>
<dbReference type="CDD" id="cd00051">
    <property type="entry name" value="EFh"/>
    <property type="match status" value="2"/>
</dbReference>
<accession>A0A1S3UM44</accession>
<dbReference type="GO" id="GO:0019722">
    <property type="term" value="P:calcium-mediated signaling"/>
    <property type="evidence" value="ECO:0007669"/>
    <property type="project" value="UniProtKB-UniRule"/>
</dbReference>
<keyword evidence="1 3" id="KW-0677">Repeat</keyword>
<keyword evidence="3" id="KW-0479">Metal-binding</keyword>
<dbReference type="InterPro" id="IPR011992">
    <property type="entry name" value="EF-hand-dom_pair"/>
</dbReference>